<feature type="transmembrane region" description="Helical" evidence="10">
    <location>
        <begin position="821"/>
        <end position="839"/>
    </location>
</feature>
<dbReference type="NCBIfam" id="TIGR01494">
    <property type="entry name" value="ATPase_P-type"/>
    <property type="match status" value="1"/>
</dbReference>
<dbReference type="InterPro" id="IPR008250">
    <property type="entry name" value="ATPase_P-typ_transduc_dom_A_sf"/>
</dbReference>
<evidence type="ECO:0000256" key="8">
    <source>
        <dbReference type="ARBA" id="ARBA00022989"/>
    </source>
</evidence>
<proteinExistence type="inferred from homology"/>
<dbReference type="SUPFAM" id="SSF81653">
    <property type="entry name" value="Calcium ATPase, transduction domain A"/>
    <property type="match status" value="1"/>
</dbReference>
<reference evidence="13 14" key="1">
    <citation type="submission" date="2020-08" db="EMBL/GenBank/DDBJ databases">
        <title>Sequencing the genomes of 1000 actinobacteria strains.</title>
        <authorList>
            <person name="Klenk H.-P."/>
        </authorList>
    </citation>
    <scope>NUCLEOTIDE SEQUENCE [LARGE SCALE GENOMIC DNA]</scope>
    <source>
        <strain evidence="13 14">DSM 17945</strain>
    </source>
</reference>
<evidence type="ECO:0000256" key="11">
    <source>
        <dbReference type="SAM" id="MobiDB-lite"/>
    </source>
</evidence>
<dbReference type="InterPro" id="IPR023299">
    <property type="entry name" value="ATPase_P-typ_cyto_dom_N"/>
</dbReference>
<feature type="transmembrane region" description="Helical" evidence="10">
    <location>
        <begin position="156"/>
        <end position="175"/>
    </location>
</feature>
<dbReference type="InterPro" id="IPR018303">
    <property type="entry name" value="ATPase_P-typ_P_site"/>
</dbReference>
<keyword evidence="9 10" id="KW-0472">Membrane</keyword>
<dbReference type="GO" id="GO:0055070">
    <property type="term" value="P:copper ion homeostasis"/>
    <property type="evidence" value="ECO:0007669"/>
    <property type="project" value="TreeGrafter"/>
</dbReference>
<feature type="compositionally biased region" description="Basic and acidic residues" evidence="11">
    <location>
        <begin position="104"/>
        <end position="144"/>
    </location>
</feature>
<dbReference type="GO" id="GO:0016887">
    <property type="term" value="F:ATP hydrolysis activity"/>
    <property type="evidence" value="ECO:0007669"/>
    <property type="project" value="InterPro"/>
</dbReference>
<evidence type="ECO:0000256" key="10">
    <source>
        <dbReference type="RuleBase" id="RU362081"/>
    </source>
</evidence>
<dbReference type="Gene3D" id="3.40.1110.10">
    <property type="entry name" value="Calcium-transporting ATPase, cytoplasmic domain N"/>
    <property type="match status" value="1"/>
</dbReference>
<dbReference type="Gene3D" id="3.40.50.1000">
    <property type="entry name" value="HAD superfamily/HAD-like"/>
    <property type="match status" value="1"/>
</dbReference>
<dbReference type="SUPFAM" id="SSF55008">
    <property type="entry name" value="HMA, heavy metal-associated domain"/>
    <property type="match status" value="1"/>
</dbReference>
<protein>
    <submittedName>
        <fullName evidence="13">Cu+-exporting ATPase</fullName>
    </submittedName>
</protein>
<feature type="transmembrane region" description="Helical" evidence="10">
    <location>
        <begin position="449"/>
        <end position="471"/>
    </location>
</feature>
<keyword evidence="5 10" id="KW-0547">Nucleotide-binding</keyword>
<evidence type="ECO:0000256" key="4">
    <source>
        <dbReference type="ARBA" id="ARBA00022723"/>
    </source>
</evidence>
<dbReference type="EMBL" id="JACHMW010000001">
    <property type="protein sequence ID" value="MBB5849616.1"/>
    <property type="molecule type" value="Genomic_DNA"/>
</dbReference>
<dbReference type="Pfam" id="PF00122">
    <property type="entry name" value="E1-E2_ATPase"/>
    <property type="match status" value="1"/>
</dbReference>
<keyword evidence="8 10" id="KW-1133">Transmembrane helix</keyword>
<feature type="domain" description="HMA" evidence="12">
    <location>
        <begin position="27"/>
        <end position="91"/>
    </location>
</feature>
<comment type="similarity">
    <text evidence="2 10">Belongs to the cation transport ATPase (P-type) (TC 3.A.3) family. Type IB subfamily.</text>
</comment>
<dbReference type="NCBIfam" id="TIGR01525">
    <property type="entry name" value="ATPase-IB_hvy"/>
    <property type="match status" value="1"/>
</dbReference>
<evidence type="ECO:0000313" key="13">
    <source>
        <dbReference type="EMBL" id="MBB5849616.1"/>
    </source>
</evidence>
<dbReference type="PROSITE" id="PS01229">
    <property type="entry name" value="COF_2"/>
    <property type="match status" value="1"/>
</dbReference>
<keyword evidence="14" id="KW-1185">Reference proteome</keyword>
<keyword evidence="6 10" id="KW-0067">ATP-binding</keyword>
<dbReference type="SUPFAM" id="SSF56784">
    <property type="entry name" value="HAD-like"/>
    <property type="match status" value="1"/>
</dbReference>
<dbReference type="GO" id="GO:0005507">
    <property type="term" value="F:copper ion binding"/>
    <property type="evidence" value="ECO:0007669"/>
    <property type="project" value="TreeGrafter"/>
</dbReference>
<comment type="subcellular location">
    <subcellularLocation>
        <location evidence="1">Cell membrane</location>
        <topology evidence="1">Multi-pass membrane protein</topology>
    </subcellularLocation>
</comment>
<dbReference type="InterPro" id="IPR027256">
    <property type="entry name" value="P-typ_ATPase_IB"/>
</dbReference>
<evidence type="ECO:0000256" key="2">
    <source>
        <dbReference type="ARBA" id="ARBA00006024"/>
    </source>
</evidence>
<dbReference type="InterPro" id="IPR036412">
    <property type="entry name" value="HAD-like_sf"/>
</dbReference>
<dbReference type="Pfam" id="PF00403">
    <property type="entry name" value="HMA"/>
    <property type="match status" value="1"/>
</dbReference>
<dbReference type="PROSITE" id="PS01047">
    <property type="entry name" value="HMA_1"/>
    <property type="match status" value="1"/>
</dbReference>
<gene>
    <name evidence="13" type="ORF">HDA33_002180</name>
</gene>
<dbReference type="InterPro" id="IPR044492">
    <property type="entry name" value="P_typ_ATPase_HD_dom"/>
</dbReference>
<evidence type="ECO:0000256" key="6">
    <source>
        <dbReference type="ARBA" id="ARBA00022840"/>
    </source>
</evidence>
<dbReference type="InterPro" id="IPR036163">
    <property type="entry name" value="HMA_dom_sf"/>
</dbReference>
<keyword evidence="10" id="KW-1003">Cell membrane</keyword>
<dbReference type="InterPro" id="IPR017969">
    <property type="entry name" value="Heavy-metal-associated_CS"/>
</dbReference>
<accession>A0A7W9N1X3</accession>
<dbReference type="SFLD" id="SFLDG00002">
    <property type="entry name" value="C1.7:_P-type_atpase_like"/>
    <property type="match status" value="1"/>
</dbReference>
<dbReference type="CDD" id="cd02094">
    <property type="entry name" value="P-type_ATPase_Cu-like"/>
    <property type="match status" value="1"/>
</dbReference>
<dbReference type="InterPro" id="IPR059000">
    <property type="entry name" value="ATPase_P-type_domA"/>
</dbReference>
<comment type="caution">
    <text evidence="13">The sequence shown here is derived from an EMBL/GenBank/DDBJ whole genome shotgun (WGS) entry which is preliminary data.</text>
</comment>
<feature type="transmembrane region" description="Helical" evidence="10">
    <location>
        <begin position="798"/>
        <end position="815"/>
    </location>
</feature>
<evidence type="ECO:0000256" key="3">
    <source>
        <dbReference type="ARBA" id="ARBA00022692"/>
    </source>
</evidence>
<feature type="transmembrane region" description="Helical" evidence="10">
    <location>
        <begin position="216"/>
        <end position="235"/>
    </location>
</feature>
<dbReference type="GO" id="GO:0043682">
    <property type="term" value="F:P-type divalent copper transporter activity"/>
    <property type="evidence" value="ECO:0007669"/>
    <property type="project" value="TreeGrafter"/>
</dbReference>
<evidence type="ECO:0000256" key="7">
    <source>
        <dbReference type="ARBA" id="ARBA00022967"/>
    </source>
</evidence>
<dbReference type="InterPro" id="IPR023214">
    <property type="entry name" value="HAD_sf"/>
</dbReference>
<evidence type="ECO:0000259" key="12">
    <source>
        <dbReference type="PROSITE" id="PS50846"/>
    </source>
</evidence>
<dbReference type="Gene3D" id="3.30.70.100">
    <property type="match status" value="1"/>
</dbReference>
<dbReference type="InterPro" id="IPR001757">
    <property type="entry name" value="P_typ_ATPase"/>
</dbReference>
<dbReference type="AlphaFoldDB" id="A0A7W9N1X3"/>
<dbReference type="PANTHER" id="PTHR43520:SF8">
    <property type="entry name" value="P-TYPE CU(+) TRANSPORTER"/>
    <property type="match status" value="1"/>
</dbReference>
<feature type="region of interest" description="Disordered" evidence="11">
    <location>
        <begin position="91"/>
        <end position="146"/>
    </location>
</feature>
<dbReference type="SFLD" id="SFLDF00027">
    <property type="entry name" value="p-type_atpase"/>
    <property type="match status" value="1"/>
</dbReference>
<keyword evidence="7" id="KW-1278">Translocase</keyword>
<evidence type="ECO:0000313" key="14">
    <source>
        <dbReference type="Proteomes" id="UP000567246"/>
    </source>
</evidence>
<organism evidence="13 14">
    <name type="scientific">Micrococcus endophyticus</name>
    <dbReference type="NCBI Taxonomy" id="455343"/>
    <lineage>
        <taxon>Bacteria</taxon>
        <taxon>Bacillati</taxon>
        <taxon>Actinomycetota</taxon>
        <taxon>Actinomycetes</taxon>
        <taxon>Micrococcales</taxon>
        <taxon>Micrococcaceae</taxon>
        <taxon>Micrococcus</taxon>
    </lineage>
</organism>
<dbReference type="SFLD" id="SFLDS00003">
    <property type="entry name" value="Haloacid_Dehalogenase"/>
    <property type="match status" value="1"/>
</dbReference>
<dbReference type="SUPFAM" id="SSF81665">
    <property type="entry name" value="Calcium ATPase, transmembrane domain M"/>
    <property type="match status" value="1"/>
</dbReference>
<keyword evidence="3 10" id="KW-0812">Transmembrane</keyword>
<dbReference type="PROSITE" id="PS00154">
    <property type="entry name" value="ATPASE_E1_E2"/>
    <property type="match status" value="1"/>
</dbReference>
<feature type="transmembrane region" description="Helical" evidence="10">
    <location>
        <begin position="181"/>
        <end position="204"/>
    </location>
</feature>
<feature type="transmembrane region" description="Helical" evidence="10">
    <location>
        <begin position="483"/>
        <end position="505"/>
    </location>
</feature>
<sequence>MAASPSPSDRAAEALGRTALQDAEGTRRVDLDVTGMTCASCVGRVERKLGKIEGVEASVNLPLERATVTVPAGVSDQDLLDAVAKAGYTAAVRPDPRARPARRDRHDDGGTGHAADHAGHSDHRGHEATGAEHGEHEGHEDHMAHGPSADVLRPRLIVAAILTVPLVLISMVPALQFPHWGWVALAMSAPVALWCAWPFHSAAFRAARHGSSTMDSLVSVGVLVAWTYSAVELVLEPGMTAHVGGTMAEMMHHSLYFETAAVITTFLLLGRWLEARAKREAGRALRSLLDLGAAQATVLPHWDAQTPDASASVAAVSGDFSGVEAASTSDKSPQTHDDGGADALTERVIPAEELEPGDVVVIRPGEKVPTDAVVLEGTSAVDASLLTGESVPVEVGPGDEITGATVNTSGRLIARATRTGADTTLAQMGQLVSDAQTGKARVARLADRISAVFVPIVLVLAVLTFVVWMLVTGGDVAPALRAGVAVLVIACPCALGLATPVGLLAGTGRASQLGILIGGPEVLEDTRTVDTIVLDKTGTVTEGRMALSDVHAFADDAALTEDRILALAAAVEAGSEHPIARAIVAGARERGLTVPRVADFASTAGGGVTGTVALPEAGPVRVAVGRGDLVGEPSPAQQAEFDAAEQAGATAVWVAVDGRVAGVLSVKDTVKPSSAAAIARLKELGLRPLLVTGDNAAVAAQVAAAVGIPAEDVVAGVRPEDKVDVVTRLQSEGRVVAMVGDGVNDAPALAAADMGIAMGSGTDVAREAAQITVMGDDLDQVVQALDLSRRTLGIIRMNLFWAFAYNVLGIPVAALGLLNPMIAGGAMAASSVLVVLNSLRLTRYAR</sequence>
<feature type="transmembrane region" description="Helical" evidence="10">
    <location>
        <begin position="255"/>
        <end position="273"/>
    </location>
</feature>
<dbReference type="GO" id="GO:0005524">
    <property type="term" value="F:ATP binding"/>
    <property type="evidence" value="ECO:0007669"/>
    <property type="project" value="UniProtKB-UniRule"/>
</dbReference>
<dbReference type="NCBIfam" id="TIGR01511">
    <property type="entry name" value="ATPase-IB1_Cu"/>
    <property type="match status" value="1"/>
</dbReference>
<dbReference type="FunFam" id="3.30.70.100:FF:000005">
    <property type="entry name" value="Copper-exporting P-type ATPase A"/>
    <property type="match status" value="1"/>
</dbReference>
<dbReference type="PANTHER" id="PTHR43520">
    <property type="entry name" value="ATP7, ISOFORM B"/>
    <property type="match status" value="1"/>
</dbReference>
<dbReference type="CDD" id="cd00371">
    <property type="entry name" value="HMA"/>
    <property type="match status" value="1"/>
</dbReference>
<dbReference type="GO" id="GO:0005886">
    <property type="term" value="C:plasma membrane"/>
    <property type="evidence" value="ECO:0007669"/>
    <property type="project" value="UniProtKB-SubCell"/>
</dbReference>
<dbReference type="PRINTS" id="PR00119">
    <property type="entry name" value="CATATPASE"/>
</dbReference>
<evidence type="ECO:0000256" key="9">
    <source>
        <dbReference type="ARBA" id="ARBA00023136"/>
    </source>
</evidence>
<dbReference type="Pfam" id="PF00702">
    <property type="entry name" value="Hydrolase"/>
    <property type="match status" value="1"/>
</dbReference>
<dbReference type="Proteomes" id="UP000567246">
    <property type="component" value="Unassembled WGS sequence"/>
</dbReference>
<evidence type="ECO:0000256" key="1">
    <source>
        <dbReference type="ARBA" id="ARBA00004651"/>
    </source>
</evidence>
<dbReference type="InterPro" id="IPR023298">
    <property type="entry name" value="ATPase_P-typ_TM_dom_sf"/>
</dbReference>
<evidence type="ECO:0000256" key="5">
    <source>
        <dbReference type="ARBA" id="ARBA00022741"/>
    </source>
</evidence>
<name>A0A7W9N1X3_9MICC</name>
<dbReference type="PROSITE" id="PS50846">
    <property type="entry name" value="HMA_2"/>
    <property type="match status" value="1"/>
</dbReference>
<dbReference type="Gene3D" id="2.70.150.10">
    <property type="entry name" value="Calcium-transporting ATPase, cytoplasmic transduction domain A"/>
    <property type="match status" value="1"/>
</dbReference>
<keyword evidence="4 10" id="KW-0479">Metal-binding</keyword>
<dbReference type="InterPro" id="IPR006121">
    <property type="entry name" value="HMA_dom"/>
</dbReference>